<comment type="caution">
    <text evidence="1">The sequence shown here is derived from an EMBL/GenBank/DDBJ whole genome shotgun (WGS) entry which is preliminary data.</text>
</comment>
<keyword evidence="2" id="KW-1185">Reference proteome</keyword>
<accession>A0A511W1Y7</accession>
<dbReference type="Proteomes" id="UP000321440">
    <property type="component" value="Unassembled WGS sequence"/>
</dbReference>
<gene>
    <name evidence="1" type="ORF">AHA02nite_08960</name>
</gene>
<reference evidence="1 2" key="1">
    <citation type="submission" date="2019-07" db="EMBL/GenBank/DDBJ databases">
        <title>Whole genome shotgun sequence of Alkalibacillus haloalkaliphilus NBRC 103110.</title>
        <authorList>
            <person name="Hosoyama A."/>
            <person name="Uohara A."/>
            <person name="Ohji S."/>
            <person name="Ichikawa N."/>
        </authorList>
    </citation>
    <scope>NUCLEOTIDE SEQUENCE [LARGE SCALE GENOMIC DNA]</scope>
    <source>
        <strain evidence="1 2">NBRC 103110</strain>
    </source>
</reference>
<name>A0A511W1Y7_9BACI</name>
<dbReference type="AlphaFoldDB" id="A0A511W1Y7"/>
<dbReference type="RefSeq" id="WP_281284090.1">
    <property type="nucleotide sequence ID" value="NZ_BJYA01000003.1"/>
</dbReference>
<organism evidence="1 2">
    <name type="scientific">Alkalibacillus haloalkaliphilus</name>
    <dbReference type="NCBI Taxonomy" id="94136"/>
    <lineage>
        <taxon>Bacteria</taxon>
        <taxon>Bacillati</taxon>
        <taxon>Bacillota</taxon>
        <taxon>Bacilli</taxon>
        <taxon>Bacillales</taxon>
        <taxon>Bacillaceae</taxon>
        <taxon>Alkalibacillus</taxon>
    </lineage>
</organism>
<dbReference type="EMBL" id="BJYA01000003">
    <property type="protein sequence ID" value="GEN45120.1"/>
    <property type="molecule type" value="Genomic_DNA"/>
</dbReference>
<evidence type="ECO:0000313" key="2">
    <source>
        <dbReference type="Proteomes" id="UP000321440"/>
    </source>
</evidence>
<evidence type="ECO:0000313" key="1">
    <source>
        <dbReference type="EMBL" id="GEN45120.1"/>
    </source>
</evidence>
<sequence>MNMNTKEHEHSTKEKLIQSLGQLEIALDRLQTRIYDPTKEKAN</sequence>
<proteinExistence type="predicted"/>
<protein>
    <submittedName>
        <fullName evidence="1">Uncharacterized protein</fullName>
    </submittedName>
</protein>